<gene>
    <name evidence="2" type="ORF">FPZ43_14095</name>
</gene>
<feature type="transmembrane region" description="Helical" evidence="1">
    <location>
        <begin position="346"/>
        <end position="364"/>
    </location>
</feature>
<dbReference type="EMBL" id="VOEJ01000006">
    <property type="protein sequence ID" value="TWR27596.1"/>
    <property type="molecule type" value="Genomic_DNA"/>
</dbReference>
<dbReference type="Proteomes" id="UP000320042">
    <property type="component" value="Unassembled WGS sequence"/>
</dbReference>
<keyword evidence="1" id="KW-0812">Transmembrane</keyword>
<feature type="transmembrane region" description="Helical" evidence="1">
    <location>
        <begin position="316"/>
        <end position="340"/>
    </location>
</feature>
<keyword evidence="3" id="KW-1185">Reference proteome</keyword>
<evidence type="ECO:0000313" key="3">
    <source>
        <dbReference type="Proteomes" id="UP000320042"/>
    </source>
</evidence>
<reference evidence="2 3" key="1">
    <citation type="submission" date="2019-07" db="EMBL/GenBank/DDBJ databases">
        <authorList>
            <person name="Kim J."/>
        </authorList>
    </citation>
    <scope>NUCLEOTIDE SEQUENCE [LARGE SCALE GENOMIC DNA]</scope>
    <source>
        <strain evidence="3">dk17</strain>
    </source>
</reference>
<evidence type="ECO:0000256" key="1">
    <source>
        <dbReference type="SAM" id="Phobius"/>
    </source>
</evidence>
<keyword evidence="1" id="KW-1133">Transmembrane helix</keyword>
<accession>A0A563U8E5</accession>
<feature type="transmembrane region" description="Helical" evidence="1">
    <location>
        <begin position="93"/>
        <end position="113"/>
    </location>
</feature>
<feature type="transmembrane region" description="Helical" evidence="1">
    <location>
        <begin position="192"/>
        <end position="218"/>
    </location>
</feature>
<dbReference type="OrthoDB" id="7987387at2"/>
<feature type="transmembrane region" description="Helical" evidence="1">
    <location>
        <begin position="68"/>
        <end position="87"/>
    </location>
</feature>
<organism evidence="2 3">
    <name type="scientific">Mucilaginibacter pallidiroseus</name>
    <dbReference type="NCBI Taxonomy" id="2599295"/>
    <lineage>
        <taxon>Bacteria</taxon>
        <taxon>Pseudomonadati</taxon>
        <taxon>Bacteroidota</taxon>
        <taxon>Sphingobacteriia</taxon>
        <taxon>Sphingobacteriales</taxon>
        <taxon>Sphingobacteriaceae</taxon>
        <taxon>Mucilaginibacter</taxon>
    </lineage>
</organism>
<feature type="transmembrane region" description="Helical" evidence="1">
    <location>
        <begin position="163"/>
        <end position="185"/>
    </location>
</feature>
<feature type="transmembrane region" description="Helical" evidence="1">
    <location>
        <begin position="35"/>
        <end position="56"/>
    </location>
</feature>
<dbReference type="NCBIfam" id="NF038256">
    <property type="entry name" value="exopoly_VpsF"/>
    <property type="match status" value="1"/>
</dbReference>
<sequence length="401" mass="45336">MNKILLLIFAILILFIDDNILNIVGYHHNDPHANIIFKIHPLAYISVVSLFCYIISFKIKVTSIVQNCKVELSAIIFSILLLMYLIVFNRLAGISFLIDAIVTPALVSILLFHTPQTYLIRNSKIIYAAFFINFGLALVEKLLHRAILSQEFLYFEEFRSTALYGHPLNNALIMSAIGILLYIYNDKLYIKLLLLLCTVVAVLCFGARGASIGIIGGVGLSFIIDSFSKKFSYTMKSVLGLFLIFCVGYAIVINTSLGDRILKRSSFKDDKSAQERVKTLSMLDKMTDSQLQWGMTEVETTALMNKTGTRTMENYFVVWVTKFGVYFSIILFIVLLIFMAKQIRHFNKAALLPALFTILFVASINNSLATNTRLLCVLSLCCYSLIKRKEVYVLRADHSIN</sequence>
<dbReference type="AlphaFoldDB" id="A0A563U8E5"/>
<comment type="caution">
    <text evidence="2">The sequence shown here is derived from an EMBL/GenBank/DDBJ whole genome shotgun (WGS) entry which is preliminary data.</text>
</comment>
<proteinExistence type="predicted"/>
<keyword evidence="1" id="KW-0472">Membrane</keyword>
<feature type="transmembrane region" description="Helical" evidence="1">
    <location>
        <begin position="125"/>
        <end position="143"/>
    </location>
</feature>
<feature type="transmembrane region" description="Helical" evidence="1">
    <location>
        <begin position="238"/>
        <end position="257"/>
    </location>
</feature>
<protein>
    <submittedName>
        <fullName evidence="2">Uncharacterized protein</fullName>
    </submittedName>
</protein>
<evidence type="ECO:0000313" key="2">
    <source>
        <dbReference type="EMBL" id="TWR27596.1"/>
    </source>
</evidence>
<dbReference type="InterPro" id="IPR048041">
    <property type="entry name" value="VpsF-like"/>
</dbReference>
<dbReference type="RefSeq" id="WP_146382561.1">
    <property type="nucleotide sequence ID" value="NZ_VOEJ01000006.1"/>
</dbReference>
<name>A0A563U8E5_9SPHI</name>